<evidence type="ECO:0000313" key="3">
    <source>
        <dbReference type="Proteomes" id="UP000059672"/>
    </source>
</evidence>
<protein>
    <submittedName>
        <fullName evidence="2">Uncharacterized protein</fullName>
    </submittedName>
</protein>
<keyword evidence="1" id="KW-1133">Transmembrane helix</keyword>
<feature type="transmembrane region" description="Helical" evidence="1">
    <location>
        <begin position="6"/>
        <end position="27"/>
    </location>
</feature>
<evidence type="ECO:0000256" key="1">
    <source>
        <dbReference type="SAM" id="Phobius"/>
    </source>
</evidence>
<dbReference type="EMBL" id="CP013355">
    <property type="protein sequence ID" value="AMC12152.1"/>
    <property type="molecule type" value="Genomic_DNA"/>
</dbReference>
<keyword evidence="1" id="KW-0812">Transmembrane</keyword>
<name>A0A0X8G8Q3_9FLAO</name>
<reference evidence="2 3" key="2">
    <citation type="journal article" date="2016" name="Int. J. Syst. Evol. Microbiol.">
        <title>Lutibacter profundi sp. nov., isolated from a deep-sea hydrothermal system on the Arctic Mid-Ocean Ridge and emended description of the genus Lutibacter.</title>
        <authorList>
            <person name="Le Moine Bauer S."/>
            <person name="Roalkvam I."/>
            <person name="Steen I.H."/>
            <person name="Dahle H."/>
        </authorList>
    </citation>
    <scope>NUCLEOTIDE SEQUENCE [LARGE SCALE GENOMIC DNA]</scope>
    <source>
        <strain evidence="2 3">LP1</strain>
    </source>
</reference>
<reference evidence="3" key="1">
    <citation type="submission" date="2015-12" db="EMBL/GenBank/DDBJ databases">
        <title>Complete genome sequence of Lutibacter profundus strain LP1.</title>
        <authorList>
            <person name="Wissuwa J."/>
            <person name="Le Moine Bauer S."/>
            <person name="Stokke R."/>
            <person name="Dahle H."/>
            <person name="Steen I.H."/>
        </authorList>
    </citation>
    <scope>NUCLEOTIDE SEQUENCE [LARGE SCALE GENOMIC DNA]</scope>
    <source>
        <strain evidence="3">LP1</strain>
    </source>
</reference>
<dbReference type="STRING" id="1622118.Lupro_01480"/>
<dbReference type="InterPro" id="IPR057695">
    <property type="entry name" value="DUF7935"/>
</dbReference>
<dbReference type="PATRIC" id="fig|1622118.3.peg.302"/>
<accession>A0A0X8G8Q3</accession>
<dbReference type="Proteomes" id="UP000059672">
    <property type="component" value="Chromosome"/>
</dbReference>
<proteinExistence type="predicted"/>
<dbReference type="AlphaFoldDB" id="A0A0X8G8Q3"/>
<organism evidence="2 3">
    <name type="scientific">Lutibacter profundi</name>
    <dbReference type="NCBI Taxonomy" id="1622118"/>
    <lineage>
        <taxon>Bacteria</taxon>
        <taxon>Pseudomonadati</taxon>
        <taxon>Bacteroidota</taxon>
        <taxon>Flavobacteriia</taxon>
        <taxon>Flavobacteriales</taxon>
        <taxon>Flavobacteriaceae</taxon>
        <taxon>Lutibacter</taxon>
    </lineage>
</organism>
<dbReference type="KEGG" id="lut:Lupro_01480"/>
<gene>
    <name evidence="2" type="ORF">Lupro_01480</name>
</gene>
<keyword evidence="3" id="KW-1185">Reference proteome</keyword>
<dbReference type="Pfam" id="PF25589">
    <property type="entry name" value="DUF7935"/>
    <property type="match status" value="1"/>
</dbReference>
<sequence length="173" mass="19976">MEISKIIDLLSYTIPSIVTGLIAYYFFLNHTKTEEKKLKILALKENQKNSLPLKLQAYERMTLFLERINPSKLLIRVTSVNNDKNSYTISLIDTIEHEFEHNLAQQIYLSEECWSVIITSKNATIQLIKNASENTTIENAEELREVILRKMLDITPPSITALAFIKEEVKSFI</sequence>
<dbReference type="OrthoDB" id="1493032at2"/>
<keyword evidence="1" id="KW-0472">Membrane</keyword>
<evidence type="ECO:0000313" key="2">
    <source>
        <dbReference type="EMBL" id="AMC12152.1"/>
    </source>
</evidence>